<organism evidence="1">
    <name type="scientific">Rhizophagus irregularis (strain DAOM 181602 / DAOM 197198 / MUCL 43194)</name>
    <name type="common">Arbuscular mycorrhizal fungus</name>
    <name type="synonym">Glomus intraradices</name>
    <dbReference type="NCBI Taxonomy" id="747089"/>
    <lineage>
        <taxon>Eukaryota</taxon>
        <taxon>Fungi</taxon>
        <taxon>Fungi incertae sedis</taxon>
        <taxon>Mucoromycota</taxon>
        <taxon>Glomeromycotina</taxon>
        <taxon>Glomeromycetes</taxon>
        <taxon>Glomerales</taxon>
        <taxon>Glomeraceae</taxon>
        <taxon>Rhizophagus</taxon>
    </lineage>
</organism>
<reference evidence="1" key="1">
    <citation type="submission" date="2013-07" db="EMBL/GenBank/DDBJ databases">
        <title>The genome of an arbuscular mycorrhizal fungus provides insights into the evolution of the oldest plant symbiosis.</title>
        <authorList>
            <consortium name="DOE Joint Genome Institute"/>
            <person name="Tisserant E."/>
            <person name="Malbreil M."/>
            <person name="Kuo A."/>
            <person name="Kohler A."/>
            <person name="Symeonidi A."/>
            <person name="Balestrini R."/>
            <person name="Charron P."/>
            <person name="Duensing N."/>
            <person name="Frei-dit-Frey N."/>
            <person name="Gianinazzi-Pearson V."/>
            <person name="Gilbert B."/>
            <person name="Handa Y."/>
            <person name="Hijri M."/>
            <person name="Kaul R."/>
            <person name="Kawaguchi M."/>
            <person name="Krajinski F."/>
            <person name="Lammers P."/>
            <person name="Lapierre D."/>
            <person name="Masclaux F.G."/>
            <person name="Murat C."/>
            <person name="Morin E."/>
            <person name="Ndikumana S."/>
            <person name="Pagni M."/>
            <person name="Petitpierre D."/>
            <person name="Requena N."/>
            <person name="Rosikiewicz P."/>
            <person name="Riley R."/>
            <person name="Saito K."/>
            <person name="San Clemente H."/>
            <person name="Shapiro H."/>
            <person name="van Tuinen D."/>
            <person name="Becard G."/>
            <person name="Bonfante P."/>
            <person name="Paszkowski U."/>
            <person name="Shachar-Hill Y."/>
            <person name="Young J.P."/>
            <person name="Sanders I.R."/>
            <person name="Henrissat B."/>
            <person name="Rensing S.A."/>
            <person name="Grigoriev I.V."/>
            <person name="Corradi N."/>
            <person name="Roux C."/>
            <person name="Martin F."/>
        </authorList>
    </citation>
    <scope>NUCLEOTIDE SEQUENCE</scope>
    <source>
        <strain evidence="1">DAOM 197198</strain>
    </source>
</reference>
<dbReference type="EMBL" id="KI282672">
    <property type="protein sequence ID" value="ESA14691.1"/>
    <property type="molecule type" value="Genomic_DNA"/>
</dbReference>
<dbReference type="AlphaFoldDB" id="U9UGF3"/>
<evidence type="ECO:0000313" key="1">
    <source>
        <dbReference type="EMBL" id="ESA14691.1"/>
    </source>
</evidence>
<name>U9UGF3_RHIID</name>
<dbReference type="HOGENOM" id="CLU_3069839_0_0_1"/>
<sequence length="53" mass="6159">MINKTVKCRHVSALSNFLWSKDEGYMTLKFFERRPLETAAGGEIKNDKNEKII</sequence>
<gene>
    <name evidence="1" type="ORF">GLOINDRAFT_24680</name>
</gene>
<accession>U9UGF3</accession>
<protein>
    <submittedName>
        <fullName evidence="1">Uncharacterized protein</fullName>
    </submittedName>
</protein>
<proteinExistence type="predicted"/>